<sequence>MNETIKRIINKYLADDLTEEESELLMEWLDDAEHKKIFEEYIRLDGAINKSLHSFDALEAYQKAIPSATKVVTFRYENVFKYAAILMSLVGIGYMCYLQLNIPDPTNSGLKVVDKPVLLKKSNGEIVQIDIEKNQDYKEGGNIIWRQEKNKIIYEDQLATNVVYNEVVVPEGKRFKVVLSDGTLVHLNSGTTFKYPVDFVANKNRQVYLKGEAFFDVKRDEEKPFMVEVDQMNIRVLGTQFNVAMFPEDQEVNTVLVEGSVALYATGKEKNGVKLTPNQKGVFQKGNKKITVSDVDVSDHISWMKGRLIFKKTAFKKIIKKLERFYNVKIVNNYPELDNHEFTGVFDTEEESILDVLEVIKNYSPIEWHLKDNTIVITSQREIE</sequence>
<evidence type="ECO:0000259" key="3">
    <source>
        <dbReference type="Pfam" id="PF16344"/>
    </source>
</evidence>
<feature type="domain" description="Protein FecR C-terminal" evidence="3">
    <location>
        <begin position="307"/>
        <end position="377"/>
    </location>
</feature>
<evidence type="ECO:0000313" key="5">
    <source>
        <dbReference type="Proteomes" id="UP001597459"/>
    </source>
</evidence>
<dbReference type="RefSeq" id="WP_378258266.1">
    <property type="nucleotide sequence ID" value="NZ_JBHSJV010000001.1"/>
</dbReference>
<dbReference type="InterPro" id="IPR012373">
    <property type="entry name" value="Ferrdict_sens_TM"/>
</dbReference>
<dbReference type="Gene3D" id="3.55.50.30">
    <property type="match status" value="1"/>
</dbReference>
<evidence type="ECO:0000259" key="2">
    <source>
        <dbReference type="Pfam" id="PF04773"/>
    </source>
</evidence>
<dbReference type="Pfam" id="PF04773">
    <property type="entry name" value="FecR"/>
    <property type="match status" value="1"/>
</dbReference>
<keyword evidence="5" id="KW-1185">Reference proteome</keyword>
<feature type="domain" description="FecR protein" evidence="2">
    <location>
        <begin position="167"/>
        <end position="261"/>
    </location>
</feature>
<evidence type="ECO:0000313" key="4">
    <source>
        <dbReference type="EMBL" id="MFD2589629.1"/>
    </source>
</evidence>
<evidence type="ECO:0000256" key="1">
    <source>
        <dbReference type="SAM" id="Phobius"/>
    </source>
</evidence>
<keyword evidence="1" id="KW-1133">Transmembrane helix</keyword>
<keyword evidence="1" id="KW-0812">Transmembrane</keyword>
<dbReference type="InterPro" id="IPR032508">
    <property type="entry name" value="FecR_C"/>
</dbReference>
<dbReference type="InterPro" id="IPR006860">
    <property type="entry name" value="FecR"/>
</dbReference>
<protein>
    <submittedName>
        <fullName evidence="4">FecR family protein</fullName>
    </submittedName>
</protein>
<name>A0ABW5N656_9FLAO</name>
<keyword evidence="1" id="KW-0472">Membrane</keyword>
<dbReference type="PIRSF" id="PIRSF018266">
    <property type="entry name" value="FecR"/>
    <property type="match status" value="1"/>
</dbReference>
<feature type="transmembrane region" description="Helical" evidence="1">
    <location>
        <begin position="79"/>
        <end position="100"/>
    </location>
</feature>
<gene>
    <name evidence="4" type="ORF">ACFSTE_02225</name>
</gene>
<dbReference type="Proteomes" id="UP001597459">
    <property type="component" value="Unassembled WGS sequence"/>
</dbReference>
<accession>A0ABW5N656</accession>
<dbReference type="PANTHER" id="PTHR30273:SF2">
    <property type="entry name" value="PROTEIN FECR"/>
    <property type="match status" value="1"/>
</dbReference>
<reference evidence="5" key="1">
    <citation type="journal article" date="2019" name="Int. J. Syst. Evol. Microbiol.">
        <title>The Global Catalogue of Microorganisms (GCM) 10K type strain sequencing project: providing services to taxonomists for standard genome sequencing and annotation.</title>
        <authorList>
            <consortium name="The Broad Institute Genomics Platform"/>
            <consortium name="The Broad Institute Genome Sequencing Center for Infectious Disease"/>
            <person name="Wu L."/>
            <person name="Ma J."/>
        </authorList>
    </citation>
    <scope>NUCLEOTIDE SEQUENCE [LARGE SCALE GENOMIC DNA]</scope>
    <source>
        <strain evidence="5">KCTC 42423</strain>
    </source>
</reference>
<dbReference type="EMBL" id="JBHULX010000001">
    <property type="protein sequence ID" value="MFD2589629.1"/>
    <property type="molecule type" value="Genomic_DNA"/>
</dbReference>
<dbReference type="Gene3D" id="2.60.120.1440">
    <property type="match status" value="1"/>
</dbReference>
<dbReference type="PANTHER" id="PTHR30273">
    <property type="entry name" value="PERIPLASMIC SIGNAL SENSOR AND SIGMA FACTOR ACTIVATOR FECR-RELATED"/>
    <property type="match status" value="1"/>
</dbReference>
<proteinExistence type="predicted"/>
<comment type="caution">
    <text evidence="4">The sequence shown here is derived from an EMBL/GenBank/DDBJ whole genome shotgun (WGS) entry which is preliminary data.</text>
</comment>
<organism evidence="4 5">
    <name type="scientific">Aquimarina hainanensis</name>
    <dbReference type="NCBI Taxonomy" id="1578017"/>
    <lineage>
        <taxon>Bacteria</taxon>
        <taxon>Pseudomonadati</taxon>
        <taxon>Bacteroidota</taxon>
        <taxon>Flavobacteriia</taxon>
        <taxon>Flavobacteriales</taxon>
        <taxon>Flavobacteriaceae</taxon>
        <taxon>Aquimarina</taxon>
    </lineage>
</organism>
<dbReference type="Pfam" id="PF16344">
    <property type="entry name" value="FecR_C"/>
    <property type="match status" value="1"/>
</dbReference>